<dbReference type="RefSeq" id="WP_128799939.1">
    <property type="nucleotide sequence ID" value="NZ_CP034669.1"/>
</dbReference>
<sequence>MPNALPGWFVVLFALVATPALAGPRERAQVRTLVLSEHPDDAAHRIHVAGQIVTVLRFEQPCDPLKTKLLGWEGRFEPLAVAGTRVVIEPLRALGPDESVPLLVTLADGTAMSFLLRPPSTEAGGWTDQQVDVFKDHESYQALVSVLTRTLRAKSELEEENARLREEETSADHALAALLVSGAGAQTPFKRQHTWRGYDVDAQISMTVYSGKGKAAVMLRVTNQSESRAWRLSQTKLFASSSRVPKTVALRAERESIAVGQTGAIAFVVDRSAFLNPEGKFEELALEVYQHDGRLLAAVLLDPQLVRE</sequence>
<keyword evidence="1" id="KW-0175">Coiled coil</keyword>
<proteinExistence type="predicted"/>
<dbReference type="Pfam" id="PF09544">
    <property type="entry name" value="DUF2381"/>
    <property type="match status" value="1"/>
</dbReference>
<reference evidence="2 3" key="1">
    <citation type="submission" date="2018-12" db="EMBL/GenBank/DDBJ databases">
        <title>Complete Genome Sequence of the Corallopyronin A producing Myxobacterium Corallococcus coralloides B035.</title>
        <authorList>
            <person name="Bouhired S.M."/>
            <person name="Rupp O."/>
            <person name="Blom J."/>
            <person name="Schaeberle T.F."/>
            <person name="Kehraus S."/>
            <person name="Schiefer A."/>
            <person name="Pfarr K."/>
            <person name="Goesmann A."/>
            <person name="Hoerauf A."/>
            <person name="Koenig G.M."/>
        </authorList>
    </citation>
    <scope>NUCLEOTIDE SEQUENCE [LARGE SCALE GENOMIC DNA]</scope>
    <source>
        <strain evidence="2 3">B035</strain>
    </source>
</reference>
<feature type="coiled-coil region" evidence="1">
    <location>
        <begin position="147"/>
        <end position="177"/>
    </location>
</feature>
<name>A0A410S413_CORCK</name>
<gene>
    <name evidence="2" type="ORF">EJ065_7337</name>
</gene>
<evidence type="ECO:0000313" key="3">
    <source>
        <dbReference type="Proteomes" id="UP000288758"/>
    </source>
</evidence>
<evidence type="ECO:0008006" key="4">
    <source>
        <dbReference type="Google" id="ProtNLM"/>
    </source>
</evidence>
<dbReference type="Proteomes" id="UP000288758">
    <property type="component" value="Chromosome"/>
</dbReference>
<evidence type="ECO:0000256" key="1">
    <source>
        <dbReference type="SAM" id="Coils"/>
    </source>
</evidence>
<evidence type="ECO:0000313" key="2">
    <source>
        <dbReference type="EMBL" id="QAT88862.1"/>
    </source>
</evidence>
<dbReference type="AlphaFoldDB" id="A0A410S413"/>
<organism evidence="2 3">
    <name type="scientific">Corallococcus coralloides</name>
    <name type="common">Myxococcus coralloides</name>
    <dbReference type="NCBI Taxonomy" id="184914"/>
    <lineage>
        <taxon>Bacteria</taxon>
        <taxon>Pseudomonadati</taxon>
        <taxon>Myxococcota</taxon>
        <taxon>Myxococcia</taxon>
        <taxon>Myxococcales</taxon>
        <taxon>Cystobacterineae</taxon>
        <taxon>Myxococcaceae</taxon>
        <taxon>Corallococcus</taxon>
    </lineage>
</organism>
<accession>A0A410S413</accession>
<protein>
    <recommendedName>
        <fullName evidence="4">DUF2381 family protein</fullName>
    </recommendedName>
</protein>
<dbReference type="EMBL" id="CP034669">
    <property type="protein sequence ID" value="QAT88862.1"/>
    <property type="molecule type" value="Genomic_DNA"/>
</dbReference>
<dbReference type="InterPro" id="IPR011754">
    <property type="entry name" value="Mxa_paralog_2268"/>
</dbReference>